<sequence>MTALQLKENVMQVATTIASIGIAAALLGNTALAGDHSDRTQRHASRAERIEALNAPWQAIPNSAEAGSPGHGWQYFFNPQAARAVVISPDGHYYLSRGKGLRWIAAAQPAAETATAPWQAIANQAQAGMPGFGWQYFFDSIAPRAVVISPDGHYYLSQGDGLRWVAMAQQPTGRDASIG</sequence>
<name>A0ABP7RWJ8_9BURK</name>
<dbReference type="Proteomes" id="UP001501627">
    <property type="component" value="Unassembled WGS sequence"/>
</dbReference>
<dbReference type="EMBL" id="BAABBP010000034">
    <property type="protein sequence ID" value="GAA4003282.1"/>
    <property type="molecule type" value="Genomic_DNA"/>
</dbReference>
<proteinExistence type="predicted"/>
<evidence type="ECO:0000313" key="2">
    <source>
        <dbReference type="Proteomes" id="UP001501627"/>
    </source>
</evidence>
<gene>
    <name evidence="1" type="ORF">GCM10022279_28990</name>
</gene>
<organism evidence="1 2">
    <name type="scientific">Comamonas faecalis</name>
    <dbReference type="NCBI Taxonomy" id="1387849"/>
    <lineage>
        <taxon>Bacteria</taxon>
        <taxon>Pseudomonadati</taxon>
        <taxon>Pseudomonadota</taxon>
        <taxon>Betaproteobacteria</taxon>
        <taxon>Burkholderiales</taxon>
        <taxon>Comamonadaceae</taxon>
        <taxon>Comamonas</taxon>
    </lineage>
</organism>
<protein>
    <submittedName>
        <fullName evidence="1">Uncharacterized protein</fullName>
    </submittedName>
</protein>
<comment type="caution">
    <text evidence="1">The sequence shown here is derived from an EMBL/GenBank/DDBJ whole genome shotgun (WGS) entry which is preliminary data.</text>
</comment>
<accession>A0ABP7RWJ8</accession>
<evidence type="ECO:0000313" key="1">
    <source>
        <dbReference type="EMBL" id="GAA4003282.1"/>
    </source>
</evidence>
<dbReference type="InterPro" id="IPR011041">
    <property type="entry name" value="Quinoprot_gluc/sorb_DH_b-prop"/>
</dbReference>
<keyword evidence="2" id="KW-1185">Reference proteome</keyword>
<reference evidence="2" key="1">
    <citation type="journal article" date="2019" name="Int. J. Syst. Evol. Microbiol.">
        <title>The Global Catalogue of Microorganisms (GCM) 10K type strain sequencing project: providing services to taxonomists for standard genome sequencing and annotation.</title>
        <authorList>
            <consortium name="The Broad Institute Genomics Platform"/>
            <consortium name="The Broad Institute Genome Sequencing Center for Infectious Disease"/>
            <person name="Wu L."/>
            <person name="Ma J."/>
        </authorList>
    </citation>
    <scope>NUCLEOTIDE SEQUENCE [LARGE SCALE GENOMIC DNA]</scope>
    <source>
        <strain evidence="2">JCM 17561</strain>
    </source>
</reference>
<dbReference type="SUPFAM" id="SSF50952">
    <property type="entry name" value="Soluble quinoprotein glucose dehydrogenase"/>
    <property type="match status" value="1"/>
</dbReference>